<gene>
    <name evidence="2" type="ORF">ACFQ4C_19915</name>
</gene>
<dbReference type="Proteomes" id="UP001597116">
    <property type="component" value="Unassembled WGS sequence"/>
</dbReference>
<dbReference type="SMART" id="SM01034">
    <property type="entry name" value="BLUF"/>
    <property type="match status" value="1"/>
</dbReference>
<dbReference type="InterPro" id="IPR036046">
    <property type="entry name" value="Acylphosphatase-like_dom_sf"/>
</dbReference>
<dbReference type="EMBL" id="JBHTLP010000011">
    <property type="protein sequence ID" value="MFD1143406.1"/>
    <property type="molecule type" value="Genomic_DNA"/>
</dbReference>
<dbReference type="Pfam" id="PF04940">
    <property type="entry name" value="BLUF"/>
    <property type="match status" value="1"/>
</dbReference>
<dbReference type="SUPFAM" id="SSF54975">
    <property type="entry name" value="Acylphosphatase/BLUF domain-like"/>
    <property type="match status" value="1"/>
</dbReference>
<organism evidence="2 3">
    <name type="scientific">Larkinella insperata</name>
    <dbReference type="NCBI Taxonomy" id="332158"/>
    <lineage>
        <taxon>Bacteria</taxon>
        <taxon>Pseudomonadati</taxon>
        <taxon>Bacteroidota</taxon>
        <taxon>Cytophagia</taxon>
        <taxon>Cytophagales</taxon>
        <taxon>Spirosomataceae</taxon>
        <taxon>Larkinella</taxon>
    </lineage>
</organism>
<evidence type="ECO:0000313" key="3">
    <source>
        <dbReference type="Proteomes" id="UP001597116"/>
    </source>
</evidence>
<comment type="caution">
    <text evidence="2">The sequence shown here is derived from an EMBL/GenBank/DDBJ whole genome shotgun (WGS) entry which is preliminary data.</text>
</comment>
<protein>
    <submittedName>
        <fullName evidence="2">BLUF domain-containing protein</fullName>
    </submittedName>
</protein>
<feature type="domain" description="BLUF" evidence="1">
    <location>
        <begin position="1"/>
        <end position="86"/>
    </location>
</feature>
<reference evidence="3" key="1">
    <citation type="journal article" date="2019" name="Int. J. Syst. Evol. Microbiol.">
        <title>The Global Catalogue of Microorganisms (GCM) 10K type strain sequencing project: providing services to taxonomists for standard genome sequencing and annotation.</title>
        <authorList>
            <consortium name="The Broad Institute Genomics Platform"/>
            <consortium name="The Broad Institute Genome Sequencing Center for Infectious Disease"/>
            <person name="Wu L."/>
            <person name="Ma J."/>
        </authorList>
    </citation>
    <scope>NUCLEOTIDE SEQUENCE [LARGE SCALE GENOMIC DNA]</scope>
    <source>
        <strain evidence="3">CCUG 55608</strain>
    </source>
</reference>
<evidence type="ECO:0000259" key="1">
    <source>
        <dbReference type="PROSITE" id="PS50925"/>
    </source>
</evidence>
<evidence type="ECO:0000313" key="2">
    <source>
        <dbReference type="EMBL" id="MFD1143406.1"/>
    </source>
</evidence>
<accession>A0ABW3QG61</accession>
<name>A0ABW3QG61_9BACT</name>
<keyword evidence="3" id="KW-1185">Reference proteome</keyword>
<proteinExistence type="predicted"/>
<dbReference type="InterPro" id="IPR007024">
    <property type="entry name" value="BLUF_domain"/>
</dbReference>
<dbReference type="PROSITE" id="PS50925">
    <property type="entry name" value="BLUF"/>
    <property type="match status" value="1"/>
</dbReference>
<dbReference type="Gene3D" id="3.30.70.100">
    <property type="match status" value="1"/>
</dbReference>
<dbReference type="RefSeq" id="WP_374761458.1">
    <property type="nucleotide sequence ID" value="NZ_CP110973.1"/>
</dbReference>
<sequence>MSYSKGLFSDKTLEDILQTSRRNNQRSGVTGVLLYADGSIIQALEGPKETVVALYETILQDPRHWHISTVLSRPIRQRTFSEWSMGFQAVSTIEIEDIRNLIITQRGRQSAIMYSDNVVLGLLQLFYASHFRNAPS</sequence>